<evidence type="ECO:0000313" key="5">
    <source>
        <dbReference type="EMBL" id="PNF25978.1"/>
    </source>
</evidence>
<organism evidence="5 6">
    <name type="scientific">Cryptotermes secundus</name>
    <dbReference type="NCBI Taxonomy" id="105785"/>
    <lineage>
        <taxon>Eukaryota</taxon>
        <taxon>Metazoa</taxon>
        <taxon>Ecdysozoa</taxon>
        <taxon>Arthropoda</taxon>
        <taxon>Hexapoda</taxon>
        <taxon>Insecta</taxon>
        <taxon>Pterygota</taxon>
        <taxon>Neoptera</taxon>
        <taxon>Polyneoptera</taxon>
        <taxon>Dictyoptera</taxon>
        <taxon>Blattodea</taxon>
        <taxon>Blattoidea</taxon>
        <taxon>Termitoidae</taxon>
        <taxon>Kalotermitidae</taxon>
        <taxon>Cryptotermitinae</taxon>
        <taxon>Cryptotermes</taxon>
    </lineage>
</organism>
<feature type="domain" description="ENT" evidence="4">
    <location>
        <begin position="13"/>
        <end position="97"/>
    </location>
</feature>
<dbReference type="Proteomes" id="UP000235965">
    <property type="component" value="Unassembled WGS sequence"/>
</dbReference>
<comment type="caution">
    <text evidence="5">The sequence shown here is derived from an EMBL/GenBank/DDBJ whole genome shotgun (WGS) entry which is preliminary data.</text>
</comment>
<dbReference type="PANTHER" id="PTHR16500">
    <property type="entry name" value="BRCA2-INTERACTING TRANSCRIPTIONAL REPRESSOR EMSY"/>
    <property type="match status" value="1"/>
</dbReference>
<dbReference type="STRING" id="105785.A0A2J7QBM9"/>
<feature type="compositionally biased region" description="Polar residues" evidence="3">
    <location>
        <begin position="212"/>
        <end position="222"/>
    </location>
</feature>
<dbReference type="Gene3D" id="1.10.1240.40">
    <property type="entry name" value="ENT domain"/>
    <property type="match status" value="1"/>
</dbReference>
<dbReference type="GO" id="GO:0005654">
    <property type="term" value="C:nucleoplasm"/>
    <property type="evidence" value="ECO:0007669"/>
    <property type="project" value="TreeGrafter"/>
</dbReference>
<feature type="region of interest" description="Disordered" evidence="3">
    <location>
        <begin position="683"/>
        <end position="704"/>
    </location>
</feature>
<keyword evidence="2" id="KW-0539">Nucleus</keyword>
<dbReference type="InterPro" id="IPR005491">
    <property type="entry name" value="ENT_dom"/>
</dbReference>
<dbReference type="OrthoDB" id="10035579at2759"/>
<feature type="region of interest" description="Disordered" evidence="3">
    <location>
        <begin position="128"/>
        <end position="228"/>
    </location>
</feature>
<reference evidence="5 6" key="1">
    <citation type="submission" date="2017-12" db="EMBL/GenBank/DDBJ databases">
        <title>Hemimetabolous genomes reveal molecular basis of termite eusociality.</title>
        <authorList>
            <person name="Harrison M.C."/>
            <person name="Jongepier E."/>
            <person name="Robertson H.M."/>
            <person name="Arning N."/>
            <person name="Bitard-Feildel T."/>
            <person name="Chao H."/>
            <person name="Childers C.P."/>
            <person name="Dinh H."/>
            <person name="Doddapaneni H."/>
            <person name="Dugan S."/>
            <person name="Gowin J."/>
            <person name="Greiner C."/>
            <person name="Han Y."/>
            <person name="Hu H."/>
            <person name="Hughes D.S.T."/>
            <person name="Huylmans A.-K."/>
            <person name="Kemena C."/>
            <person name="Kremer L.P.M."/>
            <person name="Lee S.L."/>
            <person name="Lopez-Ezquerra A."/>
            <person name="Mallet L."/>
            <person name="Monroy-Kuhn J.M."/>
            <person name="Moser A."/>
            <person name="Murali S.C."/>
            <person name="Muzny D.M."/>
            <person name="Otani S."/>
            <person name="Piulachs M.-D."/>
            <person name="Poelchau M."/>
            <person name="Qu J."/>
            <person name="Schaub F."/>
            <person name="Wada-Katsumata A."/>
            <person name="Worley K.C."/>
            <person name="Xie Q."/>
            <person name="Ylla G."/>
            <person name="Poulsen M."/>
            <person name="Gibbs R.A."/>
            <person name="Schal C."/>
            <person name="Richards S."/>
            <person name="Belles X."/>
            <person name="Korb J."/>
            <person name="Bornberg-Bauer E."/>
        </authorList>
    </citation>
    <scope>NUCLEOTIDE SEQUENCE [LARGE SCALE GENOMIC DNA]</scope>
    <source>
        <tissue evidence="5">Whole body</tissue>
    </source>
</reference>
<dbReference type="SMART" id="SM01191">
    <property type="entry name" value="ENT"/>
    <property type="match status" value="1"/>
</dbReference>
<feature type="compositionally biased region" description="Basic and acidic residues" evidence="3">
    <location>
        <begin position="683"/>
        <end position="696"/>
    </location>
</feature>
<accession>A0A2J7QBM9</accession>
<proteinExistence type="predicted"/>
<evidence type="ECO:0000256" key="3">
    <source>
        <dbReference type="SAM" id="MobiDB-lite"/>
    </source>
</evidence>
<dbReference type="InterPro" id="IPR036142">
    <property type="entry name" value="ENT_dom-like_sf"/>
</dbReference>
<dbReference type="GO" id="GO:0006355">
    <property type="term" value="P:regulation of DNA-templated transcription"/>
    <property type="evidence" value="ECO:0007669"/>
    <property type="project" value="InterPro"/>
</dbReference>
<dbReference type="EMBL" id="NEVH01016296">
    <property type="protein sequence ID" value="PNF25978.1"/>
    <property type="molecule type" value="Genomic_DNA"/>
</dbReference>
<comment type="subcellular location">
    <subcellularLocation>
        <location evidence="1">Nucleus</location>
    </subcellularLocation>
</comment>
<dbReference type="PROSITE" id="PS51138">
    <property type="entry name" value="ENT"/>
    <property type="match status" value="1"/>
</dbReference>
<keyword evidence="6" id="KW-1185">Reference proteome</keyword>
<evidence type="ECO:0000256" key="1">
    <source>
        <dbReference type="ARBA" id="ARBA00004123"/>
    </source>
</evidence>
<dbReference type="InterPro" id="IPR033482">
    <property type="entry name" value="EMSY"/>
</dbReference>
<name>A0A2J7QBM9_9NEOP</name>
<feature type="compositionally biased region" description="Basic and acidic residues" evidence="3">
    <location>
        <begin position="175"/>
        <end position="184"/>
    </location>
</feature>
<evidence type="ECO:0000313" key="6">
    <source>
        <dbReference type="Proteomes" id="UP000235965"/>
    </source>
</evidence>
<sequence>MWPMLLDMTRDECKRILRRLELEAYSSLVSALRAQGELSKEKRKLLQDLASTLNISMERHRAEVRRAVNDEKLATIAEHIAGPNTSTDWAIEGRRLIPLMPRLVPQTAFTALANNVANIAAAENARLPPPANTVKKNPVPIDETPACEPSVPEATKTPQRSVSPVASNMVSSIQLKKEEEDEKSRKRRRSLSVEGPGVGQLPSPTLPPSKVPNISIQQQPPSRTVAFPMGVNPVKITLTTTPGRSTVTTTTSASTTQKVIIVSSSTAAGSPSILQRSLSVPIVKTVSATCSSNTLSQQPRGTSLIINNQTSTTMGAPAHPGPGGVGNIVTISTNPNSGGNLTATTVSIGGIPTTAYITSPGGVPKIRPKSVQLPAKPRARSGSIVIPMTPNQLASGTAGATQTLTNLPSVQGVQLKTAVHSSKSSLHIKQDSTGMKIMPMSSVGSATKILPKPSFSSSGQAPVYVMSATTASVSMVTRTVPTSSSPRVMTVNSASVSSSSHIRPTGSTTFITKSTAKPIQALHISAQNPNIARPTGGKPNVIVVQKGSASGFSRGVTLSHGGKEVVGKVIMSKSLTSTNLPPSPLTTMTVQKPTTVIQPSGSSGGGGQQALNLPVSSTQGNVIVLDLSQEQLSKNSVLAEILQASGILSDSGSSSSESAVTTTNETSAKEWIQMDIQEKHAVNEVETSEPHEEETRPQNPASPMETIAKAPVGEMSLPVDMAGGRVVTLEEAVELLGQSDTAETRALLTQAGIQVTETVPSSHQVTSSSRSSIQNACNINLHQVVQQDVGDSGSHEVMEVIGELDPQTGIYSIHQPAAISGAGETSDSSREASSSAVRIVSTSSASGTMDIFSTALASADINLDTFQYIEDGMEQLQATDSSSNAGISECSDQSKQVLHYPQSTMVVESVNKQASRPNEQVLDPGIDDHLSNFLQPGTGDSTAVTVEPSNMDTSGMHIEDFSSQKVQGQDIT</sequence>
<dbReference type="PANTHER" id="PTHR16500:SF3">
    <property type="entry name" value="BRCA2-INTERACTING TRANSCRIPTIONAL REPRESSOR EMSY"/>
    <property type="match status" value="1"/>
</dbReference>
<gene>
    <name evidence="5" type="ORF">B7P43_G06364</name>
</gene>
<dbReference type="AlphaFoldDB" id="A0A2J7QBM9"/>
<protein>
    <recommendedName>
        <fullName evidence="4">ENT domain-containing protein</fullName>
    </recommendedName>
</protein>
<dbReference type="InParanoid" id="A0A2J7QBM9"/>
<dbReference type="Pfam" id="PF03735">
    <property type="entry name" value="ENT"/>
    <property type="match status" value="1"/>
</dbReference>
<dbReference type="SUPFAM" id="SSF158639">
    <property type="entry name" value="ENT-like"/>
    <property type="match status" value="1"/>
</dbReference>
<feature type="compositionally biased region" description="Polar residues" evidence="3">
    <location>
        <begin position="156"/>
        <end position="174"/>
    </location>
</feature>
<evidence type="ECO:0000259" key="4">
    <source>
        <dbReference type="PROSITE" id="PS51138"/>
    </source>
</evidence>
<evidence type="ECO:0000256" key="2">
    <source>
        <dbReference type="ARBA" id="ARBA00023242"/>
    </source>
</evidence>